<accession>A0AA85JZK0</accession>
<evidence type="ECO:0000256" key="7">
    <source>
        <dbReference type="SAM" id="Phobius"/>
    </source>
</evidence>
<evidence type="ECO:0000256" key="2">
    <source>
        <dbReference type="ARBA" id="ARBA00007965"/>
    </source>
</evidence>
<evidence type="ECO:0000256" key="3">
    <source>
        <dbReference type="ARBA" id="ARBA00022448"/>
    </source>
</evidence>
<dbReference type="PRINTS" id="PR01130">
    <property type="entry name" value="DERENTRNSPRT"/>
</dbReference>
<keyword evidence="5 7" id="KW-1133">Transmembrane helix</keyword>
<dbReference type="InterPro" id="IPR002259">
    <property type="entry name" value="Eqnu_transpt"/>
</dbReference>
<dbReference type="WBParaSite" id="TREG1_56910.1">
    <property type="protein sequence ID" value="TREG1_56910.1"/>
    <property type="gene ID" value="TREG1_56910"/>
</dbReference>
<feature type="transmembrane region" description="Helical" evidence="7">
    <location>
        <begin position="48"/>
        <end position="70"/>
    </location>
</feature>
<sequence>MQLDPISKTTFPMDTCMAAYSILYPFYLSCNFAIEKPHLPVLITNDHVYVFGCIIFSFTNGYLASLGLMYAPRCCSPDRAPLAGMFGGFFLTLGVFTGVYASRGLNSLIY</sequence>
<reference evidence="8" key="1">
    <citation type="submission" date="2022-06" db="EMBL/GenBank/DDBJ databases">
        <authorList>
            <person name="Berger JAMES D."/>
            <person name="Berger JAMES D."/>
        </authorList>
    </citation>
    <scope>NUCLEOTIDE SEQUENCE [LARGE SCALE GENOMIC DNA]</scope>
</reference>
<proteinExistence type="inferred from homology"/>
<dbReference type="Proteomes" id="UP000050795">
    <property type="component" value="Unassembled WGS sequence"/>
</dbReference>
<organism evidence="8 9">
    <name type="scientific">Trichobilharzia regenti</name>
    <name type="common">Nasal bird schistosome</name>
    <dbReference type="NCBI Taxonomy" id="157069"/>
    <lineage>
        <taxon>Eukaryota</taxon>
        <taxon>Metazoa</taxon>
        <taxon>Spiralia</taxon>
        <taxon>Lophotrochozoa</taxon>
        <taxon>Platyhelminthes</taxon>
        <taxon>Trematoda</taxon>
        <taxon>Digenea</taxon>
        <taxon>Strigeidida</taxon>
        <taxon>Schistosomatoidea</taxon>
        <taxon>Schistosomatidae</taxon>
        <taxon>Trichobilharzia</taxon>
    </lineage>
</organism>
<evidence type="ECO:0000256" key="5">
    <source>
        <dbReference type="ARBA" id="ARBA00022989"/>
    </source>
</evidence>
<keyword evidence="3" id="KW-0813">Transport</keyword>
<dbReference type="Pfam" id="PF01733">
    <property type="entry name" value="Nucleoside_tran"/>
    <property type="match status" value="1"/>
</dbReference>
<feature type="transmembrane region" description="Helical" evidence="7">
    <location>
        <begin position="82"/>
        <end position="101"/>
    </location>
</feature>
<comment type="similarity">
    <text evidence="2">Belongs to the SLC29A/ENT transporter (TC 2.A.57) family.</text>
</comment>
<dbReference type="GO" id="GO:0016020">
    <property type="term" value="C:membrane"/>
    <property type="evidence" value="ECO:0007669"/>
    <property type="project" value="UniProtKB-SubCell"/>
</dbReference>
<evidence type="ECO:0000313" key="9">
    <source>
        <dbReference type="WBParaSite" id="TREG1_56910.1"/>
    </source>
</evidence>
<evidence type="ECO:0000256" key="6">
    <source>
        <dbReference type="ARBA" id="ARBA00023136"/>
    </source>
</evidence>
<evidence type="ECO:0000256" key="1">
    <source>
        <dbReference type="ARBA" id="ARBA00004141"/>
    </source>
</evidence>
<keyword evidence="8" id="KW-1185">Reference proteome</keyword>
<dbReference type="GO" id="GO:0005337">
    <property type="term" value="F:nucleoside transmembrane transporter activity"/>
    <property type="evidence" value="ECO:0007669"/>
    <property type="project" value="InterPro"/>
</dbReference>
<dbReference type="AlphaFoldDB" id="A0AA85JZK0"/>
<comment type="subcellular location">
    <subcellularLocation>
        <location evidence="1">Membrane</location>
        <topology evidence="1">Multi-pass membrane protein</topology>
    </subcellularLocation>
</comment>
<evidence type="ECO:0000256" key="4">
    <source>
        <dbReference type="ARBA" id="ARBA00022692"/>
    </source>
</evidence>
<protein>
    <submittedName>
        <fullName evidence="9">Uncharacterized protein</fullName>
    </submittedName>
</protein>
<name>A0AA85JZK0_TRIRE</name>
<keyword evidence="6 7" id="KW-0472">Membrane</keyword>
<reference evidence="9" key="2">
    <citation type="submission" date="2023-11" db="UniProtKB">
        <authorList>
            <consortium name="WormBaseParasite"/>
        </authorList>
    </citation>
    <scope>IDENTIFICATION</scope>
</reference>
<evidence type="ECO:0000313" key="8">
    <source>
        <dbReference type="Proteomes" id="UP000050795"/>
    </source>
</evidence>
<keyword evidence="4 7" id="KW-0812">Transmembrane</keyword>